<evidence type="ECO:0000256" key="4">
    <source>
        <dbReference type="ARBA" id="ARBA00022490"/>
    </source>
</evidence>
<dbReference type="Pfam" id="PF01115">
    <property type="entry name" value="F_actin_cap_B"/>
    <property type="match status" value="1"/>
</dbReference>
<dbReference type="Gene3D" id="3.90.1150.210">
    <property type="entry name" value="F-actin capping protein, beta subunit"/>
    <property type="match status" value="1"/>
</dbReference>
<evidence type="ECO:0000256" key="7">
    <source>
        <dbReference type="RuleBase" id="RU365078"/>
    </source>
</evidence>
<protein>
    <recommendedName>
        <fullName evidence="7">F-actin-capping protein subunit beta</fullName>
    </recommendedName>
</protein>
<dbReference type="InterPro" id="IPR042276">
    <property type="entry name" value="CapZ_alpha/beta_2"/>
</dbReference>
<proteinExistence type="inferred from homology"/>
<accession>A0ABC8SHZ2</accession>
<dbReference type="PANTHER" id="PTHR10619:SF0">
    <property type="entry name" value="F-ACTIN-CAPPING PROTEIN SUBUNIT BETA ISOFORMS 1 AND 2"/>
    <property type="match status" value="1"/>
</dbReference>
<dbReference type="SUPFAM" id="SSF90096">
    <property type="entry name" value="Subunits of heterodimeric actin filament capping protein Capz"/>
    <property type="match status" value="1"/>
</dbReference>
<dbReference type="EMBL" id="CAUOFW020002502">
    <property type="protein sequence ID" value="CAK9154197.1"/>
    <property type="molecule type" value="Genomic_DNA"/>
</dbReference>
<dbReference type="PANTHER" id="PTHR10619">
    <property type="entry name" value="F-ACTIN-CAPPING PROTEIN SUBUNIT BETA"/>
    <property type="match status" value="1"/>
</dbReference>
<comment type="subcellular location">
    <subcellularLocation>
        <location evidence="1 7">Cytoplasm</location>
        <location evidence="1 7">Cytoskeleton</location>
    </subcellularLocation>
</comment>
<evidence type="ECO:0000256" key="3">
    <source>
        <dbReference type="ARBA" id="ARBA00022467"/>
    </source>
</evidence>
<evidence type="ECO:0000256" key="5">
    <source>
        <dbReference type="ARBA" id="ARBA00023203"/>
    </source>
</evidence>
<dbReference type="GO" id="GO:0051016">
    <property type="term" value="P:barbed-end actin filament capping"/>
    <property type="evidence" value="ECO:0007669"/>
    <property type="project" value="UniProtKB-UniRule"/>
</dbReference>
<keyword evidence="6 7" id="KW-0206">Cytoskeleton</keyword>
<dbReference type="GO" id="GO:0003779">
    <property type="term" value="F:actin binding"/>
    <property type="evidence" value="ECO:0007669"/>
    <property type="project" value="UniProtKB-KW"/>
</dbReference>
<evidence type="ECO:0000256" key="1">
    <source>
        <dbReference type="ARBA" id="ARBA00004245"/>
    </source>
</evidence>
<dbReference type="InterPro" id="IPR037282">
    <property type="entry name" value="CapZ_alpha/beta"/>
</dbReference>
<comment type="similarity">
    <text evidence="2 7">Belongs to the F-actin-capping protein beta subunit family.</text>
</comment>
<gene>
    <name evidence="8" type="ORF">ILEXP_LOCUS22504</name>
</gene>
<dbReference type="Proteomes" id="UP001642360">
    <property type="component" value="Unassembled WGS sequence"/>
</dbReference>
<sequence>MDMDFSVAEGHLCNMGRMIEEIEGKLRNSLEQVYFGKTKEMVCTLRPPSELAQMRLPDSRDA</sequence>
<evidence type="ECO:0000256" key="6">
    <source>
        <dbReference type="ARBA" id="ARBA00023212"/>
    </source>
</evidence>
<keyword evidence="3 7" id="KW-0117">Actin capping</keyword>
<evidence type="ECO:0000313" key="9">
    <source>
        <dbReference type="Proteomes" id="UP001642360"/>
    </source>
</evidence>
<keyword evidence="9" id="KW-1185">Reference proteome</keyword>
<comment type="subunit">
    <text evidence="7">Heterodimer of an alpha and a beta subunit.</text>
</comment>
<reference evidence="8 9" key="1">
    <citation type="submission" date="2024-02" db="EMBL/GenBank/DDBJ databases">
        <authorList>
            <person name="Vignale AGUSTIN F."/>
            <person name="Sosa J E."/>
            <person name="Modenutti C."/>
        </authorList>
    </citation>
    <scope>NUCLEOTIDE SEQUENCE [LARGE SCALE GENOMIC DNA]</scope>
</reference>
<keyword evidence="5 7" id="KW-0009">Actin-binding</keyword>
<comment type="function">
    <text evidence="7">F-actin-capping proteins bind in a Ca(2+)-independent manner to the fast growing ends of actin filaments (barbed end) thereby blocking the exchange of subunits at these ends. Unlike other capping proteins (such as gelsolin and severin), these proteins do not sever actin filaments.</text>
</comment>
<comment type="caution">
    <text evidence="8">The sequence shown here is derived from an EMBL/GenBank/DDBJ whole genome shotgun (WGS) entry which is preliminary data.</text>
</comment>
<name>A0ABC8SHZ2_9AQUA</name>
<dbReference type="InterPro" id="IPR001698">
    <property type="entry name" value="CAPZB"/>
</dbReference>
<dbReference type="GO" id="GO:0008290">
    <property type="term" value="C:F-actin capping protein complex"/>
    <property type="evidence" value="ECO:0007669"/>
    <property type="project" value="UniProtKB-UniRule"/>
</dbReference>
<keyword evidence="4 7" id="KW-0963">Cytoplasm</keyword>
<evidence type="ECO:0000256" key="2">
    <source>
        <dbReference type="ARBA" id="ARBA00006039"/>
    </source>
</evidence>
<evidence type="ECO:0000313" key="8">
    <source>
        <dbReference type="EMBL" id="CAK9154197.1"/>
    </source>
</evidence>
<organism evidence="8 9">
    <name type="scientific">Ilex paraguariensis</name>
    <name type="common">yerba mate</name>
    <dbReference type="NCBI Taxonomy" id="185542"/>
    <lineage>
        <taxon>Eukaryota</taxon>
        <taxon>Viridiplantae</taxon>
        <taxon>Streptophyta</taxon>
        <taxon>Embryophyta</taxon>
        <taxon>Tracheophyta</taxon>
        <taxon>Spermatophyta</taxon>
        <taxon>Magnoliopsida</taxon>
        <taxon>eudicotyledons</taxon>
        <taxon>Gunneridae</taxon>
        <taxon>Pentapetalae</taxon>
        <taxon>asterids</taxon>
        <taxon>campanulids</taxon>
        <taxon>Aquifoliales</taxon>
        <taxon>Aquifoliaceae</taxon>
        <taxon>Ilex</taxon>
    </lineage>
</organism>
<dbReference type="AlphaFoldDB" id="A0ABC8SHZ2"/>